<dbReference type="InterPro" id="IPR019787">
    <property type="entry name" value="Znf_PHD-finger"/>
</dbReference>
<organism evidence="7 8">
    <name type="scientific">Buddleja alternifolia</name>
    <dbReference type="NCBI Taxonomy" id="168488"/>
    <lineage>
        <taxon>Eukaryota</taxon>
        <taxon>Viridiplantae</taxon>
        <taxon>Streptophyta</taxon>
        <taxon>Embryophyta</taxon>
        <taxon>Tracheophyta</taxon>
        <taxon>Spermatophyta</taxon>
        <taxon>Magnoliopsida</taxon>
        <taxon>eudicotyledons</taxon>
        <taxon>Gunneridae</taxon>
        <taxon>Pentapetalae</taxon>
        <taxon>asterids</taxon>
        <taxon>lamiids</taxon>
        <taxon>Lamiales</taxon>
        <taxon>Scrophulariaceae</taxon>
        <taxon>Buddlejeae</taxon>
        <taxon>Buddleja</taxon>
    </lineage>
</organism>
<dbReference type="InterPro" id="IPR011011">
    <property type="entry name" value="Znf_FYVE_PHD"/>
</dbReference>
<dbReference type="Proteomes" id="UP000826271">
    <property type="component" value="Unassembled WGS sequence"/>
</dbReference>
<keyword evidence="8" id="KW-1185">Reference proteome</keyword>
<feature type="domain" description="PHD-type" evidence="6">
    <location>
        <begin position="94"/>
        <end position="143"/>
    </location>
</feature>
<dbReference type="PANTHER" id="PTHR47177:SF3">
    <property type="entry name" value="F18C1.6 PROTEIN"/>
    <property type="match status" value="1"/>
</dbReference>
<comment type="caution">
    <text evidence="7">The sequence shown here is derived from an EMBL/GenBank/DDBJ whole genome shotgun (WGS) entry which is preliminary data.</text>
</comment>
<dbReference type="Gene3D" id="3.30.40.10">
    <property type="entry name" value="Zinc/RING finger domain, C3HC4 (zinc finger)"/>
    <property type="match status" value="1"/>
</dbReference>
<dbReference type="InterPro" id="IPR001965">
    <property type="entry name" value="Znf_PHD"/>
</dbReference>
<evidence type="ECO:0000313" key="7">
    <source>
        <dbReference type="EMBL" id="KAG8363882.1"/>
    </source>
</evidence>
<dbReference type="SUPFAM" id="SSF57903">
    <property type="entry name" value="FYVE/PHD zinc finger"/>
    <property type="match status" value="1"/>
</dbReference>
<gene>
    <name evidence="7" type="ORF">BUALT_Bualt19G0068700</name>
</gene>
<keyword evidence="2 4" id="KW-0863">Zinc-finger</keyword>
<dbReference type="EMBL" id="WHWC01000019">
    <property type="protein sequence ID" value="KAG8363882.1"/>
    <property type="molecule type" value="Genomic_DNA"/>
</dbReference>
<evidence type="ECO:0000256" key="4">
    <source>
        <dbReference type="PROSITE-ProRule" id="PRU00146"/>
    </source>
</evidence>
<evidence type="ECO:0000313" key="8">
    <source>
        <dbReference type="Proteomes" id="UP000826271"/>
    </source>
</evidence>
<keyword evidence="3" id="KW-0862">Zinc</keyword>
<feature type="region of interest" description="Disordered" evidence="5">
    <location>
        <begin position="190"/>
        <end position="209"/>
    </location>
</feature>
<evidence type="ECO:0000256" key="5">
    <source>
        <dbReference type="SAM" id="MobiDB-lite"/>
    </source>
</evidence>
<reference evidence="7" key="1">
    <citation type="submission" date="2019-10" db="EMBL/GenBank/DDBJ databases">
        <authorList>
            <person name="Zhang R."/>
            <person name="Pan Y."/>
            <person name="Wang J."/>
            <person name="Ma R."/>
            <person name="Yu S."/>
        </authorList>
    </citation>
    <scope>NUCLEOTIDE SEQUENCE</scope>
    <source>
        <strain evidence="7">LA-IB0</strain>
        <tissue evidence="7">Leaf</tissue>
    </source>
</reference>
<evidence type="ECO:0000256" key="1">
    <source>
        <dbReference type="ARBA" id="ARBA00022723"/>
    </source>
</evidence>
<sequence>MATRNRTILYSKYRDAFKTVRIPSGLSTSTSAGGGGGPVIELSTTSLLNPNRSYAPLSTEDPGTSSWGTVAVGLPPAWVDVSEELRGYLDPYENILCTECQQGGDDAFMLLCDICDSPAHTYCVGLGCAVPEGNWYCDGCRPTALASSNAQALNPMPDNEFNNNFSFTSSPVATPRMTFDLNELYVPETPSSQVTVHTPSPRQSIGDSA</sequence>
<accession>A0AAV6W5U5</accession>
<evidence type="ECO:0000259" key="6">
    <source>
        <dbReference type="PROSITE" id="PS50016"/>
    </source>
</evidence>
<dbReference type="Pfam" id="PF00628">
    <property type="entry name" value="PHD"/>
    <property type="match status" value="1"/>
</dbReference>
<dbReference type="GO" id="GO:0008270">
    <property type="term" value="F:zinc ion binding"/>
    <property type="evidence" value="ECO:0007669"/>
    <property type="project" value="UniProtKB-KW"/>
</dbReference>
<evidence type="ECO:0000256" key="3">
    <source>
        <dbReference type="ARBA" id="ARBA00022833"/>
    </source>
</evidence>
<dbReference type="InterPro" id="IPR013083">
    <property type="entry name" value="Znf_RING/FYVE/PHD"/>
</dbReference>
<dbReference type="PROSITE" id="PS50016">
    <property type="entry name" value="ZF_PHD_2"/>
    <property type="match status" value="1"/>
</dbReference>
<evidence type="ECO:0000256" key="2">
    <source>
        <dbReference type="ARBA" id="ARBA00022771"/>
    </source>
</evidence>
<keyword evidence="1" id="KW-0479">Metal-binding</keyword>
<name>A0AAV6W5U5_9LAMI</name>
<proteinExistence type="predicted"/>
<dbReference type="SMART" id="SM00249">
    <property type="entry name" value="PHD"/>
    <property type="match status" value="1"/>
</dbReference>
<dbReference type="AlphaFoldDB" id="A0AAV6W5U5"/>
<dbReference type="PANTHER" id="PTHR47177">
    <property type="entry name" value="F18C1.6 PROTEIN"/>
    <property type="match status" value="1"/>
</dbReference>
<protein>
    <recommendedName>
        <fullName evidence="6">PHD-type domain-containing protein</fullName>
    </recommendedName>
</protein>